<dbReference type="GO" id="GO:0050660">
    <property type="term" value="F:flavin adenine dinucleotide binding"/>
    <property type="evidence" value="ECO:0007669"/>
    <property type="project" value="InterPro"/>
</dbReference>
<dbReference type="AlphaFoldDB" id="T1AFI1"/>
<dbReference type="Gene3D" id="3.30.1360.170">
    <property type="match status" value="1"/>
</dbReference>
<reference evidence="1" key="2">
    <citation type="journal article" date="2014" name="ISME J.">
        <title>Microbial stratification in low pH oxic and suboxic macroscopic growths along an acid mine drainage.</title>
        <authorList>
            <person name="Mendez-Garcia C."/>
            <person name="Mesa V."/>
            <person name="Sprenger R.R."/>
            <person name="Richter M."/>
            <person name="Diez M.S."/>
            <person name="Solano J."/>
            <person name="Bargiela R."/>
            <person name="Golyshina O.V."/>
            <person name="Manteca A."/>
            <person name="Ramos J.L."/>
            <person name="Gallego J.R."/>
            <person name="Llorente I."/>
            <person name="Martins Dos Santos V.A."/>
            <person name="Jensen O.N."/>
            <person name="Pelaez A.I."/>
            <person name="Sanchez J."/>
            <person name="Ferrer M."/>
        </authorList>
    </citation>
    <scope>NUCLEOTIDE SEQUENCE</scope>
</reference>
<gene>
    <name evidence="1" type="ORF">B1A_11740</name>
</gene>
<dbReference type="InterPro" id="IPR036098">
    <property type="entry name" value="Thymidylate_synthase_ThyX_sf"/>
</dbReference>
<dbReference type="GO" id="GO:0006231">
    <property type="term" value="P:dTMP biosynthetic process"/>
    <property type="evidence" value="ECO:0007669"/>
    <property type="project" value="InterPro"/>
</dbReference>
<sequence>MSGGVVVPPLLQAAGAESDLLRAVQRAEEAVRQLGEDHPAARYLVLNAHRRPVMATLDLGQVCHFIRQRGKADAQWEIRDAAHTLHRKVLEQHPFVWLPGAEGGE</sequence>
<organism evidence="1">
    <name type="scientific">mine drainage metagenome</name>
    <dbReference type="NCBI Taxonomy" id="410659"/>
    <lineage>
        <taxon>unclassified sequences</taxon>
        <taxon>metagenomes</taxon>
        <taxon>ecological metagenomes</taxon>
    </lineage>
</organism>
<dbReference type="EMBL" id="AUZX01008434">
    <property type="protein sequence ID" value="EQD55922.1"/>
    <property type="molecule type" value="Genomic_DNA"/>
</dbReference>
<dbReference type="GO" id="GO:0050797">
    <property type="term" value="F:thymidylate synthase (FAD) activity"/>
    <property type="evidence" value="ECO:0007669"/>
    <property type="project" value="InterPro"/>
</dbReference>
<reference evidence="1" key="1">
    <citation type="submission" date="2013-08" db="EMBL/GenBank/DDBJ databases">
        <authorList>
            <person name="Mendez C."/>
            <person name="Richter M."/>
            <person name="Ferrer M."/>
            <person name="Sanchez J."/>
        </authorList>
    </citation>
    <scope>NUCLEOTIDE SEQUENCE</scope>
</reference>
<dbReference type="PROSITE" id="PS51331">
    <property type="entry name" value="THYX"/>
    <property type="match status" value="1"/>
</dbReference>
<dbReference type="InterPro" id="IPR003669">
    <property type="entry name" value="Thymidylate_synthase_ThyX"/>
</dbReference>
<name>T1AFI1_9ZZZZ</name>
<protein>
    <submittedName>
        <fullName evidence="1">Thymidylate synthase complementing protein ThyX</fullName>
    </submittedName>
</protein>
<accession>T1AFI1</accession>
<evidence type="ECO:0000313" key="1">
    <source>
        <dbReference type="EMBL" id="EQD55922.1"/>
    </source>
</evidence>
<dbReference type="Pfam" id="PF02511">
    <property type="entry name" value="Thy1"/>
    <property type="match status" value="1"/>
</dbReference>
<comment type="caution">
    <text evidence="1">The sequence shown here is derived from an EMBL/GenBank/DDBJ whole genome shotgun (WGS) entry which is preliminary data.</text>
</comment>
<proteinExistence type="predicted"/>
<dbReference type="SUPFAM" id="SSF69796">
    <property type="entry name" value="Thymidylate synthase-complementing protein Thy1"/>
    <property type="match status" value="1"/>
</dbReference>